<evidence type="ECO:0000313" key="3">
    <source>
        <dbReference type="Proteomes" id="UP000367750"/>
    </source>
</evidence>
<dbReference type="OrthoDB" id="2382207at2"/>
<dbReference type="EMBL" id="VYKK01000015">
    <property type="protein sequence ID" value="KAA9004226.1"/>
    <property type="molecule type" value="Genomic_DNA"/>
</dbReference>
<organism evidence="2 3">
    <name type="scientific">Paenibacillus spiritus</name>
    <dbReference type="NCBI Taxonomy" id="2496557"/>
    <lineage>
        <taxon>Bacteria</taxon>
        <taxon>Bacillati</taxon>
        <taxon>Bacillota</taxon>
        <taxon>Bacilli</taxon>
        <taxon>Bacillales</taxon>
        <taxon>Paenibacillaceae</taxon>
        <taxon>Paenibacillus</taxon>
    </lineage>
</organism>
<name>A0A5J5G902_9BACL</name>
<feature type="transmembrane region" description="Helical" evidence="1">
    <location>
        <begin position="93"/>
        <end position="116"/>
    </location>
</feature>
<dbReference type="AlphaFoldDB" id="A0A5J5G902"/>
<sequence length="152" mass="15948">MITGILLAMLAGSLVSLQNVFNAQVGKHTGSWSTTALVLGLGFAASFAISLITEGGGTFTALRHVQVWHLCSGIIGVGVVFCLMQGMKLLSPTFAISIVLISQLGFALLWDSMGWMGLSKVPFEPNQLIGVLVIAAGIVVFKIGGTEKEGQR</sequence>
<accession>A0A5J5G902</accession>
<protein>
    <submittedName>
        <fullName evidence="2">DMT family transporter</fullName>
    </submittedName>
</protein>
<dbReference type="PANTHER" id="PTHR34821">
    <property type="entry name" value="INNER MEMBRANE PROTEIN YDCZ"/>
    <property type="match status" value="1"/>
</dbReference>
<dbReference type="PANTHER" id="PTHR34821:SF3">
    <property type="entry name" value="MEMBRANE PROTEIN"/>
    <property type="match status" value="1"/>
</dbReference>
<evidence type="ECO:0000256" key="1">
    <source>
        <dbReference type="SAM" id="Phobius"/>
    </source>
</evidence>
<feature type="transmembrane region" description="Helical" evidence="1">
    <location>
        <begin position="32"/>
        <end position="53"/>
    </location>
</feature>
<keyword evidence="3" id="KW-1185">Reference proteome</keyword>
<keyword evidence="1" id="KW-0472">Membrane</keyword>
<feature type="transmembrane region" description="Helical" evidence="1">
    <location>
        <begin position="128"/>
        <end position="145"/>
    </location>
</feature>
<dbReference type="InterPro" id="IPR006750">
    <property type="entry name" value="YdcZ"/>
</dbReference>
<dbReference type="GO" id="GO:0005886">
    <property type="term" value="C:plasma membrane"/>
    <property type="evidence" value="ECO:0007669"/>
    <property type="project" value="TreeGrafter"/>
</dbReference>
<evidence type="ECO:0000313" key="2">
    <source>
        <dbReference type="EMBL" id="KAA9004226.1"/>
    </source>
</evidence>
<comment type="caution">
    <text evidence="2">The sequence shown here is derived from an EMBL/GenBank/DDBJ whole genome shotgun (WGS) entry which is preliminary data.</text>
</comment>
<dbReference type="Pfam" id="PF04657">
    <property type="entry name" value="DMT_YdcZ"/>
    <property type="match status" value="1"/>
</dbReference>
<keyword evidence="1" id="KW-0812">Transmembrane</keyword>
<dbReference type="Proteomes" id="UP000367750">
    <property type="component" value="Unassembled WGS sequence"/>
</dbReference>
<gene>
    <name evidence="2" type="ORF">F4V43_12595</name>
</gene>
<feature type="transmembrane region" description="Helical" evidence="1">
    <location>
        <begin position="65"/>
        <end position="87"/>
    </location>
</feature>
<dbReference type="RefSeq" id="WP_150458579.1">
    <property type="nucleotide sequence ID" value="NZ_VYKK01000015.1"/>
</dbReference>
<proteinExistence type="predicted"/>
<keyword evidence="1" id="KW-1133">Transmembrane helix</keyword>
<reference evidence="2 3" key="1">
    <citation type="submission" date="2019-09" db="EMBL/GenBank/DDBJ databases">
        <title>Bacillus ochoae sp. nov., Paenibacillus whitsoniae sp. nov., Paenibacillus spiritus sp. nov. Isolated from the Mars Exploration Rover during spacecraft assembly.</title>
        <authorList>
            <person name="Seuylemezian A."/>
            <person name="Vaishampayan P."/>
        </authorList>
    </citation>
    <scope>NUCLEOTIDE SEQUENCE [LARGE SCALE GENOMIC DNA]</scope>
    <source>
        <strain evidence="2 3">MER_111</strain>
    </source>
</reference>